<gene>
    <name evidence="1" type="ORF">COV55_03785</name>
</gene>
<dbReference type="AlphaFoldDB" id="A0A2H0NCJ3"/>
<comment type="caution">
    <text evidence="1">The sequence shown here is derived from an EMBL/GenBank/DDBJ whole genome shotgun (WGS) entry which is preliminary data.</text>
</comment>
<dbReference type="EMBL" id="PCWQ01000012">
    <property type="protein sequence ID" value="PIR06618.1"/>
    <property type="molecule type" value="Genomic_DNA"/>
</dbReference>
<proteinExistence type="predicted"/>
<sequence length="192" mass="22479">MKSPQHKIIFEGPELSGKSYLMSQLFDFLEPKYNSGSKIMDGCHWFNCDVGIFGTKYGQAVLTKYLEIMGTMSGTNIMIEKFHLTEAVYQKVYNQQDFDFSESDNRLNNLNAKIILTTFDEDEELLKKRLQDRLNLYPHYQRIAQEPADYIRQQQLYLELIKKSQLKYLVINASQLPNQTLVEEILKFLGEK</sequence>
<protein>
    <recommendedName>
        <fullName evidence="3">Deoxynucleoside kinase domain-containing protein</fullName>
    </recommendedName>
</protein>
<evidence type="ECO:0008006" key="3">
    <source>
        <dbReference type="Google" id="ProtNLM"/>
    </source>
</evidence>
<dbReference type="Proteomes" id="UP000230564">
    <property type="component" value="Unassembled WGS sequence"/>
</dbReference>
<evidence type="ECO:0000313" key="2">
    <source>
        <dbReference type="Proteomes" id="UP000230564"/>
    </source>
</evidence>
<dbReference type="InterPro" id="IPR027417">
    <property type="entry name" value="P-loop_NTPase"/>
</dbReference>
<dbReference type="SUPFAM" id="SSF52540">
    <property type="entry name" value="P-loop containing nucleoside triphosphate hydrolases"/>
    <property type="match status" value="1"/>
</dbReference>
<accession>A0A2H0NCJ3</accession>
<evidence type="ECO:0000313" key="1">
    <source>
        <dbReference type="EMBL" id="PIR06618.1"/>
    </source>
</evidence>
<organism evidence="1 2">
    <name type="scientific">Candidatus Komeilibacteria bacterium CG11_big_fil_rev_8_21_14_0_20_36_20</name>
    <dbReference type="NCBI Taxonomy" id="1974477"/>
    <lineage>
        <taxon>Bacteria</taxon>
        <taxon>Candidatus Komeiliibacteriota</taxon>
    </lineage>
</organism>
<dbReference type="Gene3D" id="3.40.50.300">
    <property type="entry name" value="P-loop containing nucleotide triphosphate hydrolases"/>
    <property type="match status" value="1"/>
</dbReference>
<name>A0A2H0NCJ3_9BACT</name>
<reference evidence="1 2" key="1">
    <citation type="submission" date="2017-09" db="EMBL/GenBank/DDBJ databases">
        <title>Depth-based differentiation of microbial function through sediment-hosted aquifers and enrichment of novel symbionts in the deep terrestrial subsurface.</title>
        <authorList>
            <person name="Probst A.J."/>
            <person name="Ladd B."/>
            <person name="Jarett J.K."/>
            <person name="Geller-Mcgrath D.E."/>
            <person name="Sieber C.M."/>
            <person name="Emerson J.B."/>
            <person name="Anantharaman K."/>
            <person name="Thomas B.C."/>
            <person name="Malmstrom R."/>
            <person name="Stieglmeier M."/>
            <person name="Klingl A."/>
            <person name="Woyke T."/>
            <person name="Ryan C.M."/>
            <person name="Banfield J.F."/>
        </authorList>
    </citation>
    <scope>NUCLEOTIDE SEQUENCE [LARGE SCALE GENOMIC DNA]</scope>
    <source>
        <strain evidence="1">CG11_big_fil_rev_8_21_14_0_20_36_20</strain>
    </source>
</reference>